<feature type="transmembrane region" description="Helical" evidence="1">
    <location>
        <begin position="31"/>
        <end position="51"/>
    </location>
</feature>
<name>A0A917A2C5_9STRE</name>
<keyword evidence="3" id="KW-1185">Reference proteome</keyword>
<protein>
    <submittedName>
        <fullName evidence="2">Heme transporter CcmD</fullName>
    </submittedName>
</protein>
<gene>
    <name evidence="2" type="ORF">GCM10011510_00220</name>
</gene>
<dbReference type="Proteomes" id="UP000660801">
    <property type="component" value="Unassembled WGS sequence"/>
</dbReference>
<dbReference type="RefSeq" id="WP_068990399.1">
    <property type="nucleotide sequence ID" value="NZ_BMJN01000001.1"/>
</dbReference>
<keyword evidence="1" id="KW-1133">Transmembrane helix</keyword>
<evidence type="ECO:0000313" key="3">
    <source>
        <dbReference type="Proteomes" id="UP000660801"/>
    </source>
</evidence>
<reference evidence="2" key="1">
    <citation type="journal article" date="2014" name="Int. J. Syst. Evol. Microbiol.">
        <title>Complete genome sequence of Corynebacterium casei LMG S-19264T (=DSM 44701T), isolated from a smear-ripened cheese.</title>
        <authorList>
            <consortium name="US DOE Joint Genome Institute (JGI-PGF)"/>
            <person name="Walter F."/>
            <person name="Albersmeier A."/>
            <person name="Kalinowski J."/>
            <person name="Ruckert C."/>
        </authorList>
    </citation>
    <scope>NUCLEOTIDE SEQUENCE</scope>
    <source>
        <strain evidence="2">CGMCC 1.15533</strain>
    </source>
</reference>
<feature type="transmembrane region" description="Helical" evidence="1">
    <location>
        <begin position="180"/>
        <end position="213"/>
    </location>
</feature>
<dbReference type="AlphaFoldDB" id="A0A917A2C5"/>
<feature type="transmembrane region" description="Helical" evidence="1">
    <location>
        <begin position="329"/>
        <end position="347"/>
    </location>
</feature>
<dbReference type="EMBL" id="BMJN01000001">
    <property type="protein sequence ID" value="GGE23108.1"/>
    <property type="molecule type" value="Genomic_DNA"/>
</dbReference>
<keyword evidence="1" id="KW-0472">Membrane</keyword>
<feature type="transmembrane region" description="Helical" evidence="1">
    <location>
        <begin position="96"/>
        <end position="119"/>
    </location>
</feature>
<keyword evidence="1" id="KW-0812">Transmembrane</keyword>
<sequence>MQDKVLDELQLEQPKQEEQESKWREPVSVPFFLPLLWSAVLSCLSVVNPFLTSLATNLQSQNLYTGWAMAQGDVIYGRIYGTSGLFYYLLNWASQLVFGNLLLAVAQFVALFLSGRLLFKIAYQLTHENDSAKQMVHIFYLLTFALGLGGVYASLFAFPLVFAGLYFLLQYVMGEIEDHFFIAFGGLLALLFLVEPLAGFLFATLTFLVLLVYNIWTKKKARGLYQWLAAVLGFSLVFYPLGYITVWNGTFGLAISQISYPFESLAFGQHVWQHGLLYGGLVLGLGFVLSIGHSFMASKQEFEIILQVLSSLAVVGVFLFSVFLPETGAYHLLPALPFAMVLLLLWLGKAGQEKRGRHSGPVEETPSIFSAYFKKSFFLPILALLYLVVYPVANHYAFDSEEIEERGTAAAYIKKEAKKGERIYAWDKTASLYQASGHLAASPLLTPSLYGDTAENKLILAHSITQNHPTYILVHREVPLLDDVKKELKESYQKVDVKMTHFTLYQLK</sequence>
<feature type="transmembrane region" description="Helical" evidence="1">
    <location>
        <begin position="377"/>
        <end position="398"/>
    </location>
</feature>
<reference evidence="2" key="2">
    <citation type="submission" date="2020-09" db="EMBL/GenBank/DDBJ databases">
        <authorList>
            <person name="Sun Q."/>
            <person name="Zhou Y."/>
        </authorList>
    </citation>
    <scope>NUCLEOTIDE SEQUENCE</scope>
    <source>
        <strain evidence="2">CGMCC 1.15533</strain>
    </source>
</reference>
<evidence type="ECO:0000256" key="1">
    <source>
        <dbReference type="SAM" id="Phobius"/>
    </source>
</evidence>
<feature type="transmembrane region" description="Helical" evidence="1">
    <location>
        <begin position="225"/>
        <end position="246"/>
    </location>
</feature>
<organism evidence="2 3">
    <name type="scientific">Streptococcus himalayensis</name>
    <dbReference type="NCBI Taxonomy" id="1888195"/>
    <lineage>
        <taxon>Bacteria</taxon>
        <taxon>Bacillati</taxon>
        <taxon>Bacillota</taxon>
        <taxon>Bacilli</taxon>
        <taxon>Lactobacillales</taxon>
        <taxon>Streptococcaceae</taxon>
        <taxon>Streptococcus</taxon>
    </lineage>
</organism>
<feature type="transmembrane region" description="Helical" evidence="1">
    <location>
        <begin position="304"/>
        <end position="323"/>
    </location>
</feature>
<feature type="transmembrane region" description="Helical" evidence="1">
    <location>
        <begin position="271"/>
        <end position="292"/>
    </location>
</feature>
<dbReference type="OrthoDB" id="2243499at2"/>
<accession>A0A917A2C5</accession>
<feature type="transmembrane region" description="Helical" evidence="1">
    <location>
        <begin position="63"/>
        <end position="90"/>
    </location>
</feature>
<evidence type="ECO:0000313" key="2">
    <source>
        <dbReference type="EMBL" id="GGE23108.1"/>
    </source>
</evidence>
<feature type="transmembrane region" description="Helical" evidence="1">
    <location>
        <begin position="139"/>
        <end position="168"/>
    </location>
</feature>
<proteinExistence type="predicted"/>
<comment type="caution">
    <text evidence="2">The sequence shown here is derived from an EMBL/GenBank/DDBJ whole genome shotgun (WGS) entry which is preliminary data.</text>
</comment>